<evidence type="ECO:0000313" key="2">
    <source>
        <dbReference type="EMBL" id="CAG1860578.1"/>
    </source>
</evidence>
<dbReference type="AlphaFoldDB" id="A0A8D7FNN7"/>
<dbReference type="Pfam" id="PF03407">
    <property type="entry name" value="Nucleotid_trans"/>
    <property type="match status" value="1"/>
</dbReference>
<proteinExistence type="predicted"/>
<dbReference type="EMBL" id="HG996466">
    <property type="protein sequence ID" value="CAG1860578.1"/>
    <property type="molecule type" value="Genomic_DNA"/>
</dbReference>
<dbReference type="InterPro" id="IPR053250">
    <property type="entry name" value="Glycosyltransferase_77"/>
</dbReference>
<dbReference type="PANTHER" id="PTHR46936">
    <property type="entry name" value="ARABINOSYLTRANSFERASE XEG113"/>
    <property type="match status" value="1"/>
</dbReference>
<accession>A0A8D7FNN7</accession>
<feature type="domain" description="Nucleotide-diphospho-sugar transferase" evidence="1">
    <location>
        <begin position="9"/>
        <end position="131"/>
    </location>
</feature>
<evidence type="ECO:0000259" key="1">
    <source>
        <dbReference type="Pfam" id="PF03407"/>
    </source>
</evidence>
<name>A0A8D7FNN7_MUSAM</name>
<reference evidence="2" key="1">
    <citation type="submission" date="2021-03" db="EMBL/GenBank/DDBJ databases">
        <authorList>
            <consortium name="Genoscope - CEA"/>
            <person name="William W."/>
        </authorList>
    </citation>
    <scope>NUCLEOTIDE SEQUENCE</scope>
    <source>
        <strain evidence="2">Doubled-haploid Pahang</strain>
    </source>
</reference>
<gene>
    <name evidence="2" type="ORF">GSMUA_98820.1</name>
</gene>
<organism evidence="2">
    <name type="scientific">Musa acuminata subsp. malaccensis</name>
    <name type="common">Wild banana</name>
    <name type="synonym">Musa malaccensis</name>
    <dbReference type="NCBI Taxonomy" id="214687"/>
    <lineage>
        <taxon>Eukaryota</taxon>
        <taxon>Viridiplantae</taxon>
        <taxon>Streptophyta</taxon>
        <taxon>Embryophyta</taxon>
        <taxon>Tracheophyta</taxon>
        <taxon>Spermatophyta</taxon>
        <taxon>Magnoliopsida</taxon>
        <taxon>Liliopsida</taxon>
        <taxon>Zingiberales</taxon>
        <taxon>Musaceae</taxon>
        <taxon>Musa</taxon>
    </lineage>
</organism>
<dbReference type="InterPro" id="IPR005069">
    <property type="entry name" value="Nucl-diP-sugar_transferase"/>
</dbReference>
<sequence length="141" mass="16000">FSICFFLEQNPLPYFARFPEADMLTSSDQIRPTTTDDSLEKTWCLITTAYNIGIFHWRPTDAAKRLAKEWKDILLSDDQKWDQAGFNDLIHQVLGPSLEGESGLFYAYDGTLKLGLLPASIFCSGHTYFVQVVPFDCLCSC</sequence>
<feature type="non-terminal residue" evidence="2">
    <location>
        <position position="141"/>
    </location>
</feature>
<dbReference type="PANTHER" id="PTHR46936:SF1">
    <property type="entry name" value="ARABINOSYLTRANSFERASE XEG113"/>
    <property type="match status" value="1"/>
</dbReference>
<protein>
    <submittedName>
        <fullName evidence="2">(wild Malaysian banana) hypothetical protein</fullName>
    </submittedName>
</protein>